<dbReference type="PANTHER" id="PTHR36917">
    <property type="entry name" value="INTRACELLULAR SEPTATION PROTEIN A-RELATED"/>
    <property type="match status" value="1"/>
</dbReference>
<accession>A0A2U2J5M2</accession>
<evidence type="ECO:0000256" key="1">
    <source>
        <dbReference type="ARBA" id="ARBA00022475"/>
    </source>
</evidence>
<organism evidence="6 7">
    <name type="scientific">Allosphingosinicella humi</name>
    <dbReference type="NCBI Taxonomy" id="2068657"/>
    <lineage>
        <taxon>Bacteria</taxon>
        <taxon>Pseudomonadati</taxon>
        <taxon>Pseudomonadota</taxon>
        <taxon>Alphaproteobacteria</taxon>
        <taxon>Sphingomonadales</taxon>
        <taxon>Sphingomonadaceae</taxon>
        <taxon>Allosphingosinicella</taxon>
    </lineage>
</organism>
<dbReference type="AlphaFoldDB" id="A0A2U2J5M2"/>
<evidence type="ECO:0000256" key="2">
    <source>
        <dbReference type="ARBA" id="ARBA00022692"/>
    </source>
</evidence>
<evidence type="ECO:0000313" key="6">
    <source>
        <dbReference type="EMBL" id="PWG03617.1"/>
    </source>
</evidence>
<dbReference type="OrthoDB" id="9788219at2"/>
<dbReference type="RefSeq" id="WP_109271756.1">
    <property type="nucleotide sequence ID" value="NZ_QFFF01000001.1"/>
</dbReference>
<dbReference type="HAMAP" id="MF_00189">
    <property type="entry name" value="YciB"/>
    <property type="match status" value="1"/>
</dbReference>
<feature type="transmembrane region" description="Helical" evidence="5">
    <location>
        <begin position="86"/>
        <end position="107"/>
    </location>
</feature>
<comment type="caution">
    <text evidence="6">The sequence shown here is derived from an EMBL/GenBank/DDBJ whole genome shotgun (WGS) entry which is preliminary data.</text>
</comment>
<dbReference type="Pfam" id="PF04279">
    <property type="entry name" value="IspA"/>
    <property type="match status" value="1"/>
</dbReference>
<feature type="transmembrane region" description="Helical" evidence="5">
    <location>
        <begin position="63"/>
        <end position="80"/>
    </location>
</feature>
<sequence>MTDTPKTKPHGALSFALDFGPLLAFFIAYKLTGIFVSTAVFMVAIVVALVVSLAVLKRVSPMTWMSAILVVGFGGLTLYLNDPRFIQLKPTIIYAGFALLLFAGLAAKKPLLRYVFGPIFEGLNETGWLKLSRNWAIFFAAMAVLNEGLRAWLSFETWLTVKVWGVTALSMAFAMANIPMLLRHGFSVTEAKEEPPIPPQG</sequence>
<feature type="transmembrane region" description="Helical" evidence="5">
    <location>
        <begin position="35"/>
        <end position="56"/>
    </location>
</feature>
<feature type="transmembrane region" description="Helical" evidence="5">
    <location>
        <begin position="12"/>
        <end position="29"/>
    </location>
</feature>
<dbReference type="InterPro" id="IPR006008">
    <property type="entry name" value="YciB"/>
</dbReference>
<reference evidence="6 7" key="1">
    <citation type="submission" date="2018-05" db="EMBL/GenBank/DDBJ databases">
        <title>Genome of Sphingosinicella humi QZX222.</title>
        <authorList>
            <person name="Qiao Z."/>
            <person name="Wang G."/>
        </authorList>
    </citation>
    <scope>NUCLEOTIDE SEQUENCE [LARGE SCALE GENOMIC DNA]</scope>
    <source>
        <strain evidence="6 7">QZX222</strain>
    </source>
</reference>
<keyword evidence="1 5" id="KW-1003">Cell membrane</keyword>
<evidence type="ECO:0000256" key="4">
    <source>
        <dbReference type="ARBA" id="ARBA00023136"/>
    </source>
</evidence>
<proteinExistence type="inferred from homology"/>
<feature type="transmembrane region" description="Helical" evidence="5">
    <location>
        <begin position="161"/>
        <end position="182"/>
    </location>
</feature>
<dbReference type="GO" id="GO:0005886">
    <property type="term" value="C:plasma membrane"/>
    <property type="evidence" value="ECO:0007669"/>
    <property type="project" value="UniProtKB-SubCell"/>
</dbReference>
<keyword evidence="4 5" id="KW-0472">Membrane</keyword>
<dbReference type="PANTHER" id="PTHR36917:SF1">
    <property type="entry name" value="INNER MEMBRANE-SPANNING PROTEIN YCIB"/>
    <property type="match status" value="1"/>
</dbReference>
<keyword evidence="7" id="KW-1185">Reference proteome</keyword>
<comment type="similarity">
    <text evidence="5">Belongs to the YciB family.</text>
</comment>
<evidence type="ECO:0000256" key="5">
    <source>
        <dbReference type="HAMAP-Rule" id="MF_00189"/>
    </source>
</evidence>
<name>A0A2U2J5M2_9SPHN</name>
<dbReference type="EMBL" id="QFFF01000001">
    <property type="protein sequence ID" value="PWG03617.1"/>
    <property type="molecule type" value="Genomic_DNA"/>
</dbReference>
<evidence type="ECO:0000256" key="3">
    <source>
        <dbReference type="ARBA" id="ARBA00022989"/>
    </source>
</evidence>
<protein>
    <recommendedName>
        <fullName evidence="5">Inner membrane-spanning protein YciB</fullName>
    </recommendedName>
</protein>
<evidence type="ECO:0000313" key="7">
    <source>
        <dbReference type="Proteomes" id="UP000245916"/>
    </source>
</evidence>
<keyword evidence="3 5" id="KW-1133">Transmembrane helix</keyword>
<keyword evidence="5" id="KW-0997">Cell inner membrane</keyword>
<comment type="subcellular location">
    <subcellularLocation>
        <location evidence="5">Cell inner membrane</location>
        <topology evidence="5">Multi-pass membrane protein</topology>
    </subcellularLocation>
</comment>
<dbReference type="NCBIfam" id="TIGR00997">
    <property type="entry name" value="ispZ"/>
    <property type="match status" value="1"/>
</dbReference>
<dbReference type="Proteomes" id="UP000245916">
    <property type="component" value="Unassembled WGS sequence"/>
</dbReference>
<gene>
    <name evidence="6" type="primary">ispZ</name>
    <name evidence="5" type="synonym">yciB</name>
    <name evidence="6" type="ORF">DF286_12580</name>
</gene>
<comment type="function">
    <text evidence="5">Plays a role in cell envelope biogenesis, maintenance of cell envelope integrity and membrane homeostasis.</text>
</comment>
<feature type="transmembrane region" description="Helical" evidence="5">
    <location>
        <begin position="135"/>
        <end position="155"/>
    </location>
</feature>
<keyword evidence="2 5" id="KW-0812">Transmembrane</keyword>